<dbReference type="AlphaFoldDB" id="A0A198AC40"/>
<keyword evidence="1" id="KW-0812">Transmembrane</keyword>
<evidence type="ECO:0000313" key="3">
    <source>
        <dbReference type="Proteomes" id="UP000078454"/>
    </source>
</evidence>
<dbReference type="EMBL" id="LYPB01000063">
    <property type="protein sequence ID" value="OAS18665.1"/>
    <property type="molecule type" value="Genomic_DNA"/>
</dbReference>
<comment type="caution">
    <text evidence="2">The sequence shown here is derived from an EMBL/GenBank/DDBJ whole genome shotgun (WGS) entry which is preliminary data.</text>
</comment>
<sequence>MKKYNIMRPIMLIVIALLTKSLVTNLCMLLGMEAESAKSLGFGAMVIAALVVYSRSRRRPK</sequence>
<gene>
    <name evidence="2" type="ORF">A8708_29035</name>
</gene>
<dbReference type="Proteomes" id="UP000078454">
    <property type="component" value="Unassembled WGS sequence"/>
</dbReference>
<keyword evidence="1" id="KW-0472">Membrane</keyword>
<reference evidence="2 3" key="1">
    <citation type="submission" date="2016-05" db="EMBL/GenBank/DDBJ databases">
        <title>Paenibacillus sp. 1ZS3-15 nov., isolated from the rhizosphere soil.</title>
        <authorList>
            <person name="Zhang X.X."/>
            <person name="Zhang J."/>
        </authorList>
    </citation>
    <scope>NUCLEOTIDE SEQUENCE [LARGE SCALE GENOMIC DNA]</scope>
    <source>
        <strain evidence="2 3">1ZS3-15</strain>
    </source>
</reference>
<name>A0A198AC40_9BACL</name>
<accession>A0A198AC40</accession>
<protein>
    <submittedName>
        <fullName evidence="2">Uncharacterized protein</fullName>
    </submittedName>
</protein>
<dbReference type="OrthoDB" id="2649733at2"/>
<evidence type="ECO:0000313" key="2">
    <source>
        <dbReference type="EMBL" id="OAS18665.1"/>
    </source>
</evidence>
<organism evidence="2 3">
    <name type="scientific">Paenibacillus oryzisoli</name>
    <dbReference type="NCBI Taxonomy" id="1850517"/>
    <lineage>
        <taxon>Bacteria</taxon>
        <taxon>Bacillati</taxon>
        <taxon>Bacillota</taxon>
        <taxon>Bacilli</taxon>
        <taxon>Bacillales</taxon>
        <taxon>Paenibacillaceae</taxon>
        <taxon>Paenibacillus</taxon>
    </lineage>
</organism>
<keyword evidence="1" id="KW-1133">Transmembrane helix</keyword>
<keyword evidence="3" id="KW-1185">Reference proteome</keyword>
<proteinExistence type="predicted"/>
<evidence type="ECO:0000256" key="1">
    <source>
        <dbReference type="SAM" id="Phobius"/>
    </source>
</evidence>
<feature type="transmembrane region" description="Helical" evidence="1">
    <location>
        <begin position="39"/>
        <end position="56"/>
    </location>
</feature>